<feature type="domain" description="Par3/HAL N-terminal" evidence="1">
    <location>
        <begin position="37"/>
        <end position="118"/>
    </location>
</feature>
<comment type="caution">
    <text evidence="2">The sequence shown here is derived from an EMBL/GenBank/DDBJ whole genome shotgun (WGS) entry which is preliminary data.</text>
</comment>
<keyword evidence="3" id="KW-1185">Reference proteome</keyword>
<evidence type="ECO:0000313" key="2">
    <source>
        <dbReference type="EMBL" id="KAJ1353494.1"/>
    </source>
</evidence>
<gene>
    <name evidence="2" type="ORF">KIN20_010132</name>
</gene>
<name>A0AAD5MTI3_PARTN</name>
<accession>A0AAD5MTI3</accession>
<dbReference type="AlphaFoldDB" id="A0AAD5MTI3"/>
<dbReference type="Proteomes" id="UP001196413">
    <property type="component" value="Unassembled WGS sequence"/>
</dbReference>
<evidence type="ECO:0000259" key="1">
    <source>
        <dbReference type="Pfam" id="PF12053"/>
    </source>
</evidence>
<dbReference type="EMBL" id="JAHQIW010001730">
    <property type="protein sequence ID" value="KAJ1353494.1"/>
    <property type="molecule type" value="Genomic_DNA"/>
</dbReference>
<protein>
    <recommendedName>
        <fullName evidence="1">Par3/HAL N-terminal domain-containing protein</fullName>
    </recommendedName>
</protein>
<organism evidence="2 3">
    <name type="scientific">Parelaphostrongylus tenuis</name>
    <name type="common">Meningeal worm</name>
    <dbReference type="NCBI Taxonomy" id="148309"/>
    <lineage>
        <taxon>Eukaryota</taxon>
        <taxon>Metazoa</taxon>
        <taxon>Ecdysozoa</taxon>
        <taxon>Nematoda</taxon>
        <taxon>Chromadorea</taxon>
        <taxon>Rhabditida</taxon>
        <taxon>Rhabditina</taxon>
        <taxon>Rhabditomorpha</taxon>
        <taxon>Strongyloidea</taxon>
        <taxon>Metastrongylidae</taxon>
        <taxon>Parelaphostrongylus</taxon>
    </lineage>
</organism>
<reference evidence="2" key="1">
    <citation type="submission" date="2021-06" db="EMBL/GenBank/DDBJ databases">
        <title>Parelaphostrongylus tenuis whole genome reference sequence.</title>
        <authorList>
            <person name="Garwood T.J."/>
            <person name="Larsen P.A."/>
            <person name="Fountain-Jones N.M."/>
            <person name="Garbe J.R."/>
            <person name="Macchietto M.G."/>
            <person name="Kania S.A."/>
            <person name="Gerhold R.W."/>
            <person name="Richards J.E."/>
            <person name="Wolf T.M."/>
        </authorList>
    </citation>
    <scope>NUCLEOTIDE SEQUENCE</scope>
    <source>
        <strain evidence="2">MNPRO001-30</strain>
        <tissue evidence="2">Meninges</tissue>
    </source>
</reference>
<evidence type="ECO:0000313" key="3">
    <source>
        <dbReference type="Proteomes" id="UP001196413"/>
    </source>
</evidence>
<dbReference type="Pfam" id="PF12053">
    <property type="entry name" value="Par3_HAL_N_term"/>
    <property type="match status" value="1"/>
</dbReference>
<dbReference type="InterPro" id="IPR021922">
    <property type="entry name" value="Par3/HAL_N"/>
</dbReference>
<dbReference type="Gene3D" id="3.10.20.90">
    <property type="entry name" value="Phosphatidylinositol 3-kinase Catalytic Subunit, Chain A, domain 1"/>
    <property type="match status" value="1"/>
</dbReference>
<proteinExistence type="predicted"/>
<sequence length="199" mass="22850">MLLPQYHQGTFAPPLINQHLYVSYQPPTFGRFGREKMRLQVQIGTECIVVPYEEEETVHEIALKAVAKIRRLRPRLLSSKADIPYHEVRRTVGNSLLDPEDKAGDVLKDGDSVILVVHQNETEEEKEKQRQVELETARITLKTLDKPRRIRFDFEPPMDFPQIEKPTKLLVLDGESLLPADLVQCERGECIIQVANSLD</sequence>